<gene>
    <name evidence="1" type="ORF">J2W31_004465</name>
</gene>
<name>A0AAW8D7S0_9BURK</name>
<evidence type="ECO:0000313" key="2">
    <source>
        <dbReference type="Proteomes" id="UP001242045"/>
    </source>
</evidence>
<dbReference type="EMBL" id="JAUSRD010000012">
    <property type="protein sequence ID" value="MDP9895340.1"/>
    <property type="molecule type" value="Genomic_DNA"/>
</dbReference>
<sequence length="122" mass="13405">MPSSVSTATRPAPTVSARRAPLPITVDCLPEGARALVISIDDDTVQFVGRPLVMGESVLNIQRDLLRHLNEKPLSTEWLEQLRDYCDSRLAARAEARATGRIVTPNPRANWDMTSIAALRGE</sequence>
<comment type="caution">
    <text evidence="1">The sequence shown here is derived from an EMBL/GenBank/DDBJ whole genome shotgun (WGS) entry which is preliminary data.</text>
</comment>
<dbReference type="RefSeq" id="WP_307686052.1">
    <property type="nucleotide sequence ID" value="NZ_JAUSRD010000012.1"/>
</dbReference>
<protein>
    <recommendedName>
        <fullName evidence="3">DUF1488 domain-containing protein</fullName>
    </recommendedName>
</protein>
<accession>A0AAW8D7S0</accession>
<dbReference type="Proteomes" id="UP001242045">
    <property type="component" value="Unassembled WGS sequence"/>
</dbReference>
<organism evidence="1 2">
    <name type="scientific">Variovorax boronicumulans</name>
    <dbReference type="NCBI Taxonomy" id="436515"/>
    <lineage>
        <taxon>Bacteria</taxon>
        <taxon>Pseudomonadati</taxon>
        <taxon>Pseudomonadota</taxon>
        <taxon>Betaproteobacteria</taxon>
        <taxon>Burkholderiales</taxon>
        <taxon>Comamonadaceae</taxon>
        <taxon>Variovorax</taxon>
    </lineage>
</organism>
<dbReference type="AlphaFoldDB" id="A0AAW8D7S0"/>
<evidence type="ECO:0000313" key="1">
    <source>
        <dbReference type="EMBL" id="MDP9895340.1"/>
    </source>
</evidence>
<evidence type="ECO:0008006" key="3">
    <source>
        <dbReference type="Google" id="ProtNLM"/>
    </source>
</evidence>
<reference evidence="1" key="1">
    <citation type="submission" date="2023-07" db="EMBL/GenBank/DDBJ databases">
        <title>Sorghum-associated microbial communities from plants grown in Nebraska, USA.</title>
        <authorList>
            <person name="Schachtman D."/>
        </authorList>
    </citation>
    <scope>NUCLEOTIDE SEQUENCE</scope>
    <source>
        <strain evidence="1">DS3754</strain>
    </source>
</reference>
<proteinExistence type="predicted"/>